<name>A0ABM4QGI6_EQUPR</name>
<sequence length="487" mass="50613">MVGALPTLQPYPVTPAASLESMCQPFAYLWSIMVHPDPATICSHGMLACDDKFIFPPALGLPLPWPLTRMSQDGLTERDSVDPDRKPRPPLGRPITSVQVMGRRDDPKGGGRKALRPALLWRSLTGERVSGRRAGLENHRDGSPPGAQSSPLRAPLRDERLDSPQLSHPPSRQASHTGTSLQLGGQPSVGAPASSRASPRRPPTPTPRLPPGQQGLCVVGRPVTAPDNSLHGEALSVHPELKVLLQELEALPAGCVLRHEKSRFCSQRQRGVPRTVGPAGGSREKHAAWSVPKTDARGPFPGAVSGDLGAWQDPAEAPREAEEGRQQHATLEATAGQGTPGGEPEPPGCGTAGARPQVSEGTLQRAPRLSPGGLAARALSRARPSASARTCSATSASTRAPSPSPAPCAARPACATWSSRATGTRRRASGPTRAGSVGSPSAIAPTSPSTGNGTRAAARPDQGRPVREVVRLGQPGGRGAQNPAASG</sequence>
<proteinExistence type="predicted"/>
<feature type="compositionally biased region" description="Pro residues" evidence="1">
    <location>
        <begin position="200"/>
        <end position="210"/>
    </location>
</feature>
<feature type="compositionally biased region" description="Low complexity" evidence="1">
    <location>
        <begin position="375"/>
        <end position="422"/>
    </location>
</feature>
<evidence type="ECO:0000313" key="2">
    <source>
        <dbReference type="Proteomes" id="UP001652662"/>
    </source>
</evidence>
<feature type="compositionally biased region" description="Basic and acidic residues" evidence="1">
    <location>
        <begin position="316"/>
        <end position="326"/>
    </location>
</feature>
<protein>
    <submittedName>
        <fullName evidence="3">Transcription initiation factor TFIID subunit 4</fullName>
    </submittedName>
</protein>
<dbReference type="RefSeq" id="XP_070488546.1">
    <property type="nucleotide sequence ID" value="XM_070632445.1"/>
</dbReference>
<dbReference type="GeneID" id="103567808"/>
<evidence type="ECO:0000313" key="3">
    <source>
        <dbReference type="RefSeq" id="XP_070488546.1"/>
    </source>
</evidence>
<reference evidence="3" key="1">
    <citation type="submission" date="2025-08" db="UniProtKB">
        <authorList>
            <consortium name="RefSeq"/>
        </authorList>
    </citation>
    <scope>IDENTIFICATION</scope>
    <source>
        <tissue evidence="3">Blood</tissue>
    </source>
</reference>
<feature type="compositionally biased region" description="Low complexity" evidence="1">
    <location>
        <begin position="429"/>
        <end position="450"/>
    </location>
</feature>
<feature type="compositionally biased region" description="Polar residues" evidence="1">
    <location>
        <begin position="164"/>
        <end position="185"/>
    </location>
</feature>
<feature type="region of interest" description="Disordered" evidence="1">
    <location>
        <begin position="73"/>
        <end position="214"/>
    </location>
</feature>
<organism evidence="2 3">
    <name type="scientific">Equus przewalskii</name>
    <name type="common">Przewalski's horse</name>
    <name type="synonym">Equus caballus przewalskii</name>
    <dbReference type="NCBI Taxonomy" id="9798"/>
    <lineage>
        <taxon>Eukaryota</taxon>
        <taxon>Metazoa</taxon>
        <taxon>Chordata</taxon>
        <taxon>Craniata</taxon>
        <taxon>Vertebrata</taxon>
        <taxon>Euteleostomi</taxon>
        <taxon>Mammalia</taxon>
        <taxon>Eutheria</taxon>
        <taxon>Laurasiatheria</taxon>
        <taxon>Perissodactyla</taxon>
        <taxon>Equidae</taxon>
        <taxon>Equus</taxon>
    </lineage>
</organism>
<feature type="compositionally biased region" description="Basic and acidic residues" evidence="1">
    <location>
        <begin position="461"/>
        <end position="470"/>
    </location>
</feature>
<feature type="compositionally biased region" description="Basic and acidic residues" evidence="1">
    <location>
        <begin position="75"/>
        <end position="87"/>
    </location>
</feature>
<feature type="region of interest" description="Disordered" evidence="1">
    <location>
        <begin position="268"/>
        <end position="487"/>
    </location>
</feature>
<keyword evidence="2" id="KW-1185">Reference proteome</keyword>
<gene>
    <name evidence="3" type="primary">LOC103567808</name>
</gene>
<dbReference type="Proteomes" id="UP001652662">
    <property type="component" value="Chromosome 9"/>
</dbReference>
<accession>A0ABM4QGI6</accession>
<evidence type="ECO:0000256" key="1">
    <source>
        <dbReference type="SAM" id="MobiDB-lite"/>
    </source>
</evidence>